<name>A0AAP0ID59_9MAGN</name>
<proteinExistence type="inferred from homology"/>
<dbReference type="Pfam" id="PF07058">
    <property type="entry name" value="MAP70"/>
    <property type="match status" value="2"/>
</dbReference>
<evidence type="ECO:0000256" key="5">
    <source>
        <dbReference type="ARBA" id="ARBA00023054"/>
    </source>
</evidence>
<feature type="coiled-coil region" evidence="7">
    <location>
        <begin position="42"/>
        <end position="93"/>
    </location>
</feature>
<comment type="caution">
    <text evidence="8">The sequence shown here is derived from an EMBL/GenBank/DDBJ whole genome shotgun (WGS) entry which is preliminary data.</text>
</comment>
<sequence length="200" mass="23538">MEIIKMAYLEGQDHGPSSNVSDKDDDDFRMYRKEIVPLVGEKNALERTLKSALEEKNALERTLKKALERASIVEEVQNQNIELKRQIEICQDESKILHKTNRQKHVPEVDRELDQVVRELEEAILTCETAADIAIRDYQRQISELDDEKRTLEKELARAKLQWFEERRFMQAEIQGLKDKLTISERELPLSRHILRINLC</sequence>
<reference evidence="8 9" key="1">
    <citation type="submission" date="2024-01" db="EMBL/GenBank/DDBJ databases">
        <title>Genome assemblies of Stephania.</title>
        <authorList>
            <person name="Yang L."/>
        </authorList>
    </citation>
    <scope>NUCLEOTIDE SEQUENCE [LARGE SCALE GENOMIC DNA]</scope>
    <source>
        <strain evidence="8">JXDWG</strain>
        <tissue evidence="8">Leaf</tissue>
    </source>
</reference>
<evidence type="ECO:0000256" key="6">
    <source>
        <dbReference type="ARBA" id="ARBA00023212"/>
    </source>
</evidence>
<evidence type="ECO:0000256" key="4">
    <source>
        <dbReference type="ARBA" id="ARBA00022701"/>
    </source>
</evidence>
<keyword evidence="5 7" id="KW-0175">Coiled coil</keyword>
<dbReference type="GO" id="GO:0008017">
    <property type="term" value="F:microtubule binding"/>
    <property type="evidence" value="ECO:0007669"/>
    <property type="project" value="InterPro"/>
</dbReference>
<protein>
    <submittedName>
        <fullName evidence="8">Uncharacterized protein</fullName>
    </submittedName>
</protein>
<dbReference type="PANTHER" id="PTHR31246">
    <property type="entry name" value="MICROTUBULE-ASSOCIATED PROTEIN 70-2"/>
    <property type="match status" value="1"/>
</dbReference>
<evidence type="ECO:0000256" key="2">
    <source>
        <dbReference type="ARBA" id="ARBA00008825"/>
    </source>
</evidence>
<comment type="similarity">
    <text evidence="2">Belongs to the MAP70 family.</text>
</comment>
<keyword evidence="9" id="KW-1185">Reference proteome</keyword>
<evidence type="ECO:0000256" key="1">
    <source>
        <dbReference type="ARBA" id="ARBA00004245"/>
    </source>
</evidence>
<dbReference type="Proteomes" id="UP001419268">
    <property type="component" value="Unassembled WGS sequence"/>
</dbReference>
<keyword evidence="4" id="KW-0493">Microtubule</keyword>
<dbReference type="GO" id="GO:0007010">
    <property type="term" value="P:cytoskeleton organization"/>
    <property type="evidence" value="ECO:0007669"/>
    <property type="project" value="InterPro"/>
</dbReference>
<evidence type="ECO:0000256" key="3">
    <source>
        <dbReference type="ARBA" id="ARBA00022490"/>
    </source>
</evidence>
<gene>
    <name evidence="8" type="ORF">Scep_020730</name>
</gene>
<comment type="subcellular location">
    <subcellularLocation>
        <location evidence="1">Cytoplasm</location>
        <location evidence="1">Cytoskeleton</location>
    </subcellularLocation>
</comment>
<dbReference type="InterPro" id="IPR009768">
    <property type="entry name" value="MAP70"/>
</dbReference>
<organism evidence="8 9">
    <name type="scientific">Stephania cephalantha</name>
    <dbReference type="NCBI Taxonomy" id="152367"/>
    <lineage>
        <taxon>Eukaryota</taxon>
        <taxon>Viridiplantae</taxon>
        <taxon>Streptophyta</taxon>
        <taxon>Embryophyta</taxon>
        <taxon>Tracheophyta</taxon>
        <taxon>Spermatophyta</taxon>
        <taxon>Magnoliopsida</taxon>
        <taxon>Ranunculales</taxon>
        <taxon>Menispermaceae</taxon>
        <taxon>Menispermoideae</taxon>
        <taxon>Cissampelideae</taxon>
        <taxon>Stephania</taxon>
    </lineage>
</organism>
<feature type="coiled-coil region" evidence="7">
    <location>
        <begin position="135"/>
        <end position="187"/>
    </location>
</feature>
<dbReference type="AlphaFoldDB" id="A0AAP0ID59"/>
<dbReference type="EMBL" id="JBBNAG010000008">
    <property type="protein sequence ID" value="KAK9113211.1"/>
    <property type="molecule type" value="Genomic_DNA"/>
</dbReference>
<evidence type="ECO:0000256" key="7">
    <source>
        <dbReference type="SAM" id="Coils"/>
    </source>
</evidence>
<keyword evidence="3" id="KW-0963">Cytoplasm</keyword>
<dbReference type="GO" id="GO:0005874">
    <property type="term" value="C:microtubule"/>
    <property type="evidence" value="ECO:0007669"/>
    <property type="project" value="UniProtKB-KW"/>
</dbReference>
<keyword evidence="6" id="KW-0206">Cytoskeleton</keyword>
<accession>A0AAP0ID59</accession>
<evidence type="ECO:0000313" key="9">
    <source>
        <dbReference type="Proteomes" id="UP001419268"/>
    </source>
</evidence>
<dbReference type="PANTHER" id="PTHR31246:SF5">
    <property type="entry name" value="MICROTUBULE-ASSOCIATED PROTEIN 70-5"/>
    <property type="match status" value="1"/>
</dbReference>
<evidence type="ECO:0000313" key="8">
    <source>
        <dbReference type="EMBL" id="KAK9113211.1"/>
    </source>
</evidence>